<evidence type="ECO:0000313" key="9">
    <source>
        <dbReference type="Proteomes" id="UP000029925"/>
    </source>
</evidence>
<dbReference type="RefSeq" id="WP_034343003.1">
    <property type="nucleotide sequence ID" value="NZ_CAJTQN010000004.1"/>
</dbReference>
<evidence type="ECO:0000313" key="10">
    <source>
        <dbReference type="Proteomes" id="UP000064525"/>
    </source>
</evidence>
<dbReference type="GeneID" id="78151141"/>
<accession>A0A099UH58</accession>
<dbReference type="EMBL" id="JRPF02000005">
    <property type="protein sequence ID" value="TLD78521.1"/>
    <property type="molecule type" value="Genomic_DNA"/>
</dbReference>
<dbReference type="OrthoDB" id="5372455at2"/>
<reference evidence="7" key="2">
    <citation type="submission" date="2015-11" db="EMBL/GenBank/DDBJ databases">
        <authorList>
            <person name="Zhang Y."/>
            <person name="Guo Z."/>
        </authorList>
    </citation>
    <scope>NUCLEOTIDE SEQUENCE</scope>
    <source>
        <strain evidence="7">1</strain>
    </source>
</reference>
<keyword evidence="2" id="KW-1003">Cell membrane</keyword>
<keyword evidence="7" id="KW-0378">Hydrolase</keyword>
<dbReference type="GO" id="GO:0005886">
    <property type="term" value="C:plasma membrane"/>
    <property type="evidence" value="ECO:0007669"/>
    <property type="project" value="UniProtKB-SubCell"/>
</dbReference>
<protein>
    <submittedName>
        <fullName evidence="7">Ribonuclease BN</fullName>
        <ecNumber evidence="7">3.1.-.-</ecNumber>
    </submittedName>
    <submittedName>
        <fullName evidence="8">YihY family inner membrane protein</fullName>
    </submittedName>
</protein>
<feature type="transmembrane region" description="Helical" evidence="6">
    <location>
        <begin position="187"/>
        <end position="205"/>
    </location>
</feature>
<dbReference type="KEGG" id="hty:BN2458_PEG0903"/>
<organism evidence="7 10">
    <name type="scientific">Helicobacter typhlonius</name>
    <dbReference type="NCBI Taxonomy" id="76936"/>
    <lineage>
        <taxon>Bacteria</taxon>
        <taxon>Pseudomonadati</taxon>
        <taxon>Campylobacterota</taxon>
        <taxon>Epsilonproteobacteria</taxon>
        <taxon>Campylobacterales</taxon>
        <taxon>Helicobacteraceae</taxon>
        <taxon>Helicobacter</taxon>
    </lineage>
</organism>
<keyword evidence="9" id="KW-1185">Reference proteome</keyword>
<dbReference type="AlphaFoldDB" id="A0A099UH58"/>
<evidence type="ECO:0000313" key="8">
    <source>
        <dbReference type="EMBL" id="TLD78521.1"/>
    </source>
</evidence>
<evidence type="ECO:0000256" key="5">
    <source>
        <dbReference type="ARBA" id="ARBA00023136"/>
    </source>
</evidence>
<dbReference type="PIRSF" id="PIRSF035875">
    <property type="entry name" value="RNase_BN"/>
    <property type="match status" value="1"/>
</dbReference>
<keyword evidence="4 6" id="KW-1133">Transmembrane helix</keyword>
<dbReference type="Proteomes" id="UP000064525">
    <property type="component" value="Chromosome I"/>
</dbReference>
<feature type="transmembrane region" description="Helical" evidence="6">
    <location>
        <begin position="40"/>
        <end position="67"/>
    </location>
</feature>
<dbReference type="PATRIC" id="fig|76936.10.peg.881"/>
<dbReference type="NCBIfam" id="TIGR00765">
    <property type="entry name" value="yihY_not_rbn"/>
    <property type="match status" value="1"/>
</dbReference>
<dbReference type="Proteomes" id="UP000029925">
    <property type="component" value="Unassembled WGS sequence"/>
</dbReference>
<feature type="transmembrane region" description="Helical" evidence="6">
    <location>
        <begin position="212"/>
        <end position="237"/>
    </location>
</feature>
<reference evidence="10" key="3">
    <citation type="submission" date="2015-11" db="EMBL/GenBank/DDBJ databases">
        <authorList>
            <person name="Anvar S.Y."/>
        </authorList>
    </citation>
    <scope>NUCLEOTIDE SEQUENCE [LARGE SCALE GENOMIC DNA]</scope>
</reference>
<dbReference type="EMBL" id="LN907858">
    <property type="protein sequence ID" value="CUU39788.1"/>
    <property type="molecule type" value="Genomic_DNA"/>
</dbReference>
<dbReference type="GO" id="GO:0016787">
    <property type="term" value="F:hydrolase activity"/>
    <property type="evidence" value="ECO:0007669"/>
    <property type="project" value="UniProtKB-KW"/>
</dbReference>
<evidence type="ECO:0000256" key="2">
    <source>
        <dbReference type="ARBA" id="ARBA00022475"/>
    </source>
</evidence>
<dbReference type="STRING" id="76936.BN2458_PEG0903"/>
<feature type="transmembrane region" description="Helical" evidence="6">
    <location>
        <begin position="147"/>
        <end position="167"/>
    </location>
</feature>
<dbReference type="EC" id="3.1.-.-" evidence="7"/>
<dbReference type="InterPro" id="IPR017039">
    <property type="entry name" value="Virul_fac_BrkB"/>
</dbReference>
<name>A0A099UH58_9HELI</name>
<evidence type="ECO:0000256" key="1">
    <source>
        <dbReference type="ARBA" id="ARBA00004651"/>
    </source>
</evidence>
<evidence type="ECO:0000256" key="3">
    <source>
        <dbReference type="ARBA" id="ARBA00022692"/>
    </source>
</evidence>
<reference evidence="8 9" key="1">
    <citation type="journal article" date="2014" name="Genome Announc.">
        <title>Draft genome sequences of eight enterohepatic helicobacter species isolated from both laboratory and wild rodents.</title>
        <authorList>
            <person name="Sheh A."/>
            <person name="Shen Z."/>
            <person name="Fox J.G."/>
        </authorList>
    </citation>
    <scope>NUCLEOTIDE SEQUENCE [LARGE SCALE GENOMIC DNA]</scope>
    <source>
        <strain evidence="8 9">MIT 98-6810</strain>
    </source>
</reference>
<feature type="transmembrane region" description="Helical" evidence="6">
    <location>
        <begin position="108"/>
        <end position="126"/>
    </location>
</feature>
<sequence length="295" mass="34374">MDSQSKEQFFKIFFIKVRATFFILWNKIKSILDFVADKELSFYAASLSFYTIFAIVPLLLIIFSIFLNLPNFQSQIARIRDFILSNILPTHTEVISQYLDTFMQNSSSLGMMGLGYALIASVMFFRNYEYIAAKMFNSTPRKFFDSLLMYWTMITLFPVALAFSIYFSGEVQKTLKGTANLNLVFDLIPYILTWAIFFLLFKLSANKPLKLLSLLSASILTTIIWLLTKWGFVYYVFYNQTYKSVYGSISIFLFLMLWIYVSWFIILYGMRFCEGFGTNFGKTLEEKYGISTTEV</sequence>
<keyword evidence="3 6" id="KW-0812">Transmembrane</keyword>
<gene>
    <name evidence="7" type="ORF">BN2458_PEG0903</name>
    <name evidence="8" type="ORF">LS75_005930</name>
</gene>
<comment type="subcellular location">
    <subcellularLocation>
        <location evidence="1">Cell membrane</location>
        <topology evidence="1">Multi-pass membrane protein</topology>
    </subcellularLocation>
</comment>
<proteinExistence type="predicted"/>
<dbReference type="PANTHER" id="PTHR30213">
    <property type="entry name" value="INNER MEMBRANE PROTEIN YHJD"/>
    <property type="match status" value="1"/>
</dbReference>
<dbReference type="Pfam" id="PF03631">
    <property type="entry name" value="Virul_fac_BrkB"/>
    <property type="match status" value="1"/>
</dbReference>
<feature type="transmembrane region" description="Helical" evidence="6">
    <location>
        <begin position="249"/>
        <end position="270"/>
    </location>
</feature>
<evidence type="ECO:0000313" key="7">
    <source>
        <dbReference type="EMBL" id="CUU39788.1"/>
    </source>
</evidence>
<evidence type="ECO:0000256" key="6">
    <source>
        <dbReference type="SAM" id="Phobius"/>
    </source>
</evidence>
<dbReference type="PANTHER" id="PTHR30213:SF0">
    <property type="entry name" value="UPF0761 MEMBRANE PROTEIN YIHY"/>
    <property type="match status" value="1"/>
</dbReference>
<evidence type="ECO:0000256" key="4">
    <source>
        <dbReference type="ARBA" id="ARBA00022989"/>
    </source>
</evidence>
<keyword evidence="5 6" id="KW-0472">Membrane</keyword>